<keyword evidence="2" id="KW-0678">Repressor</keyword>
<dbReference type="InterPro" id="IPR038535">
    <property type="entry name" value="CNOT1_TTP_bind_sf"/>
</dbReference>
<dbReference type="KEGG" id="csl:COCSUDRAFT_47765"/>
<dbReference type="Pfam" id="PF16417">
    <property type="entry name" value="CNOT1_TTP_bind"/>
    <property type="match status" value="1"/>
</dbReference>
<comment type="caution">
    <text evidence="13">The sequence shown here is derived from an EMBL/GenBank/DDBJ whole genome shotgun (WGS) entry which is preliminary data.</text>
</comment>
<dbReference type="InterPro" id="IPR055454">
    <property type="entry name" value="CNOT1-like_NOT1_connector"/>
</dbReference>
<feature type="compositionally biased region" description="Low complexity" evidence="6">
    <location>
        <begin position="584"/>
        <end position="607"/>
    </location>
</feature>
<dbReference type="RefSeq" id="XP_005646698.1">
    <property type="nucleotide sequence ID" value="XM_005646641.1"/>
</dbReference>
<reference evidence="13 14" key="1">
    <citation type="journal article" date="2012" name="Genome Biol.">
        <title>The genome of the polar eukaryotic microalga coccomyxa subellipsoidea reveals traits of cold adaptation.</title>
        <authorList>
            <person name="Blanc G."/>
            <person name="Agarkova I."/>
            <person name="Grimwood J."/>
            <person name="Kuo A."/>
            <person name="Brueggeman A."/>
            <person name="Dunigan D."/>
            <person name="Gurnon J."/>
            <person name="Ladunga I."/>
            <person name="Lindquist E."/>
            <person name="Lucas S."/>
            <person name="Pangilinan J."/>
            <person name="Proschold T."/>
            <person name="Salamov A."/>
            <person name="Schmutz J."/>
            <person name="Weeks D."/>
            <person name="Yamada T."/>
            <person name="Claverie J.M."/>
            <person name="Grigoriev I."/>
            <person name="Van Etten J."/>
            <person name="Lomsadze A."/>
            <person name="Borodovsky M."/>
        </authorList>
    </citation>
    <scope>NUCLEOTIDE SEQUENCE [LARGE SCALE GENOMIC DNA]</scope>
    <source>
        <strain evidence="13 14">C-169</strain>
    </source>
</reference>
<feature type="region of interest" description="Disordered" evidence="6">
    <location>
        <begin position="899"/>
        <end position="956"/>
    </location>
</feature>
<dbReference type="Gene3D" id="1.25.40.840">
    <property type="entry name" value="CCR4-NOT transcription complex subunit 1 TTP binding domain"/>
    <property type="match status" value="1"/>
</dbReference>
<feature type="region of interest" description="Disordered" evidence="6">
    <location>
        <begin position="1430"/>
        <end position="1449"/>
    </location>
</feature>
<evidence type="ECO:0000259" key="12">
    <source>
        <dbReference type="Pfam" id="PF25097"/>
    </source>
</evidence>
<feature type="domain" description="CCR4-Not complex component Not1 C-terminal" evidence="7">
    <location>
        <begin position="1601"/>
        <end position="1635"/>
    </location>
</feature>
<gene>
    <name evidence="13" type="ORF">COCSUDRAFT_47765</name>
</gene>
<dbReference type="Pfam" id="PF04054">
    <property type="entry name" value="Not1"/>
    <property type="match status" value="2"/>
</dbReference>
<dbReference type="InterPro" id="IPR032193">
    <property type="entry name" value="CNOT1_TTP_bind"/>
</dbReference>
<dbReference type="GO" id="GO:0017148">
    <property type="term" value="P:negative regulation of translation"/>
    <property type="evidence" value="ECO:0007669"/>
    <property type="project" value="InterPro"/>
</dbReference>
<feature type="domain" description="CCR4-NOT transcription complex subunit 1" evidence="8">
    <location>
        <begin position="989"/>
        <end position="1133"/>
    </location>
</feature>
<dbReference type="InterPro" id="IPR024557">
    <property type="entry name" value="CNOT1_dom_4"/>
</dbReference>
<evidence type="ECO:0000256" key="2">
    <source>
        <dbReference type="ARBA" id="ARBA00022491"/>
    </source>
</evidence>
<dbReference type="GO" id="GO:0000288">
    <property type="term" value="P:nuclear-transcribed mRNA catabolic process, deadenylation-dependent decay"/>
    <property type="evidence" value="ECO:0007669"/>
    <property type="project" value="TreeGrafter"/>
</dbReference>
<dbReference type="Gene3D" id="1.25.40.790">
    <property type="match status" value="1"/>
</dbReference>
<dbReference type="GeneID" id="17040140"/>
<feature type="region of interest" description="Disordered" evidence="6">
    <location>
        <begin position="1972"/>
        <end position="1996"/>
    </location>
</feature>
<protein>
    <submittedName>
        <fullName evidence="13">Not1-domain-containing protein</fullName>
    </submittedName>
</protein>
<feature type="domain" description="CCR4-Not complex component Not1 C-terminal" evidence="7">
    <location>
        <begin position="1656"/>
        <end position="1965"/>
    </location>
</feature>
<keyword evidence="5" id="KW-0539">Nucleus</keyword>
<dbReference type="InterPro" id="IPR040398">
    <property type="entry name" value="Not1"/>
</dbReference>
<evidence type="ECO:0000256" key="5">
    <source>
        <dbReference type="ARBA" id="ARBA00023242"/>
    </source>
</evidence>
<feature type="domain" description="CCR4-NOT transcription complex subunit 1 CAF1-binding" evidence="9">
    <location>
        <begin position="684"/>
        <end position="861"/>
    </location>
</feature>
<dbReference type="InterPro" id="IPR032194">
    <property type="entry name" value="CNOT1_HEAT"/>
</dbReference>
<evidence type="ECO:0000256" key="3">
    <source>
        <dbReference type="ARBA" id="ARBA00023015"/>
    </source>
</evidence>
<evidence type="ECO:0000259" key="7">
    <source>
        <dbReference type="Pfam" id="PF04054"/>
    </source>
</evidence>
<dbReference type="GO" id="GO:0030015">
    <property type="term" value="C:CCR4-NOT core complex"/>
    <property type="evidence" value="ECO:0007669"/>
    <property type="project" value="InterPro"/>
</dbReference>
<evidence type="ECO:0000256" key="4">
    <source>
        <dbReference type="ARBA" id="ARBA00023163"/>
    </source>
</evidence>
<dbReference type="InterPro" id="IPR007196">
    <property type="entry name" value="CCR4-Not_Not1_C"/>
</dbReference>
<comment type="subcellular location">
    <subcellularLocation>
        <location evidence="1">Nucleus</location>
    </subcellularLocation>
</comment>
<evidence type="ECO:0000259" key="8">
    <source>
        <dbReference type="Pfam" id="PF12842"/>
    </source>
</evidence>
<dbReference type="Pfam" id="PF16418">
    <property type="entry name" value="CNOT1_HEAT"/>
    <property type="match status" value="1"/>
</dbReference>
<feature type="region of interest" description="Disordered" evidence="6">
    <location>
        <begin position="584"/>
        <end position="643"/>
    </location>
</feature>
<dbReference type="Gene3D" id="1.25.40.180">
    <property type="match status" value="1"/>
</dbReference>
<feature type="compositionally biased region" description="Pro residues" evidence="6">
    <location>
        <begin position="908"/>
        <end position="931"/>
    </location>
</feature>
<dbReference type="InterPro" id="IPR032191">
    <property type="entry name" value="CNOT1_CAF1_bind"/>
</dbReference>
<evidence type="ECO:0000259" key="10">
    <source>
        <dbReference type="Pfam" id="PF16417"/>
    </source>
</evidence>
<name>I0YUT5_COCSC</name>
<keyword evidence="14" id="KW-1185">Reference proteome</keyword>
<proteinExistence type="predicted"/>
<dbReference type="PANTHER" id="PTHR13162">
    <property type="entry name" value="CCR4-NOT TRANSCRIPTION COMPLEX"/>
    <property type="match status" value="1"/>
</dbReference>
<evidence type="ECO:0000259" key="9">
    <source>
        <dbReference type="Pfam" id="PF16415"/>
    </source>
</evidence>
<evidence type="ECO:0000256" key="1">
    <source>
        <dbReference type="ARBA" id="ARBA00004123"/>
    </source>
</evidence>
<feature type="domain" description="CCR4-NOT transcription complex subunit 1 HEAT repeat" evidence="11">
    <location>
        <begin position="253"/>
        <end position="382"/>
    </location>
</feature>
<dbReference type="GO" id="GO:0000932">
    <property type="term" value="C:P-body"/>
    <property type="evidence" value="ECO:0007669"/>
    <property type="project" value="TreeGrafter"/>
</dbReference>
<evidence type="ECO:0000256" key="6">
    <source>
        <dbReference type="SAM" id="MobiDB-lite"/>
    </source>
</evidence>
<dbReference type="PANTHER" id="PTHR13162:SF8">
    <property type="entry name" value="CCR4-NOT TRANSCRIPTION COMPLEX SUBUNIT 1"/>
    <property type="match status" value="1"/>
</dbReference>
<dbReference type="Pfam" id="PF12842">
    <property type="entry name" value="DUF3819"/>
    <property type="match status" value="1"/>
</dbReference>
<feature type="domain" description="CCR4-NOT transcription complex subunit 1-like NOT1 connector" evidence="12">
    <location>
        <begin position="1250"/>
        <end position="1433"/>
    </location>
</feature>
<feature type="domain" description="CCR4-NOT transcription complex subunit 1 TTP binding" evidence="10">
    <location>
        <begin position="418"/>
        <end position="572"/>
    </location>
</feature>
<feature type="compositionally biased region" description="Pro residues" evidence="6">
    <location>
        <begin position="941"/>
        <end position="956"/>
    </location>
</feature>
<dbReference type="STRING" id="574566.I0YUT5"/>
<sequence>MEEAGPSCTASQAAFRELLEKHAVIDEATAARIFALVARHHGGKADTDDSSQAALAATLATLSLSHPASVDSAWNLDVLLSGLAPDLAKLSPQRIAEQLDHDSFALPDARAFLLLMSLWRRATGDNAFPLAPAIQCVWKNAPGQIAFLRFASAAPPEVFSFEGAQRKLAPVEGLQGNKSPMGTPNQAWLALDLLSTLSFLYEAGHGAVVRQILELPLAQCPEVLVLGFASARSDWSALARDACDAFVVKSIASGPNSAVVLPRLWAASREALLRNIVALYEKDANNISRVLDVCQELKALTDVLEATPFAFALELAALAARREYLNLEKWLQERMAVHGVPFIQAALKFLDAKLTGPPRPEGPQASRVPLSAESRAILLRVLAGAAPNLAPEVAAEVARLTSIAQGVAVPGLPAVPSQPLFPQDVEDEANDNFQKVYQGKETSDHLLARLQAFKQGSTKEQQVYACMVHNLFDEYRFFPKYPEKERHITALLLGGLVQRGLVDGNNLRLALQLMLTAVKEQSPKMLTFGVNALLVCQERLTSFPQICQAVLQVPAVREVSPELAQLCERVVAAIDPAAAAAEAAKPPLPPAAEAKAAEAPDAATKPKVQNGGGLERGSPGATLEAQPFPQTPPGMNASGVVGSGGSVGSLTPAQAGLAMDPNRAFQALNAETLEQASENVDYPVPPQNVQDKVAFFVNNLSTSNLGPKAADIKKVLTPESWPWFANYMVVKRAAQEPNFHGLYIELMDSIGDKELQANLLETTYKYVRILLRSERVRTHTGERSLLKNLGSWLGRLTIARSKPVRHRDLDLKGIIYEAYEQGRMIAVLPFVNKVLEPCKDSKVFKPPNPWVQSILALISDAKPSSTLAAHKRQIVNNTDFAQDKVVAAPIITTTAQPASMTVTGAQRPPTPQQVAPGPPPVGVPPPAPPVGTVPANLPPIRTAPPAPDAAPAPDGPPPVLPNVEQGLLANLHNYVQINAGQLGRIAERCKRIVPIAVDRAIVELINPIVEKSVTTACMTTHELVSKDFAFESDGQRMRKAAHLMVTSLAGSMALVSCRDAMRASLSSQLRALLADLTGTAAIEEEELDHAVNLLTNDNLELACTVIEKTATDKAIREIDERLLPAYQARAKARAAGQEFMDRTVLQGRFPMQLPPALLPRGQLSPPQQLVYEDFARIPRTAPAAQPAPPSKPASMAGSIETAASLGSGVHAQLAGPGSIGDGAPIGAATRGLDEVLRQLQEKYTLWQQRLDAHVEQDPQAVYRELPREHELLSVVAEIAEIAGGREDAVLLLARKIFTRLFEVQNARLHTGASVAALTILRDSALKRLPAELTALWVAMIDERKWRRDAGEALVRARLFQAPDLDAHLAKVLSSGRLGAPPLEFAAHVVKACIVSEPVLAAADLFNTLEMLAKLARTSPQGPAMQALVDQARRPKSTPPVPGPEASDPAGLRQQAIGLFEAFVRACEEQPAERRHDAFVAQLQAANLLKLDDLTERFFRILTELAVRHCVNSESGGAPGAPGAVSFMATDALARLVVTLVIAHSGGLDLLSRVLGVVAGCLQREATARGDAFNGRPYFRILLGLVCELSPAEPAAPEELPAMKMLAAIAVTLEGVQPVRVPGFAFQWLELISHRHGPSLTRSLQKRGSAKFWVVPRHLMPKLVLAGGQAGWPHLERLLVALLRFLEPYLRNADLTDAIRNLYKGTLRVLLVLLHDFPEFLCEYHFELCNVVPPSCIQMRNLILSAFPRNMRLPDPFTPNLKVDLLSEITVAPSYRPEAAALLPAGLRAEVDAYMASRQPASFLASLKQRLLLPQHETILCGTKYSQPLLNALVFYVGIRATEALKGAQPVMHAPAVDVFQRLAGDLDTEGRYLFLNALANQLRFPNSHTHYFSCVLLFLFSEAQQEIVQEQITRVLLERLIVNRPHPWGLLITFIELIKNPRYNFWSLSFTHCDAEIERLFESVAQSCMGPHKAAEQQQQAQPPPPGQPQMQSVGA</sequence>
<dbReference type="OrthoDB" id="1933107at2759"/>
<evidence type="ECO:0000313" key="13">
    <source>
        <dbReference type="EMBL" id="EIE22154.1"/>
    </source>
</evidence>
<keyword evidence="3" id="KW-0805">Transcription regulation</keyword>
<dbReference type="EMBL" id="AGSI01000010">
    <property type="protein sequence ID" value="EIE22154.1"/>
    <property type="molecule type" value="Genomic_DNA"/>
</dbReference>
<dbReference type="FunFam" id="1.25.40.800:FF:000001">
    <property type="entry name" value="CCR4-NOT transcription complex subunit 1"/>
    <property type="match status" value="1"/>
</dbReference>
<evidence type="ECO:0000313" key="14">
    <source>
        <dbReference type="Proteomes" id="UP000007264"/>
    </source>
</evidence>
<accession>I0YUT5</accession>
<organism evidence="13 14">
    <name type="scientific">Coccomyxa subellipsoidea (strain C-169)</name>
    <name type="common">Green microalga</name>
    <dbReference type="NCBI Taxonomy" id="574566"/>
    <lineage>
        <taxon>Eukaryota</taxon>
        <taxon>Viridiplantae</taxon>
        <taxon>Chlorophyta</taxon>
        <taxon>core chlorophytes</taxon>
        <taxon>Trebouxiophyceae</taxon>
        <taxon>Trebouxiophyceae incertae sedis</taxon>
        <taxon>Coccomyxaceae</taxon>
        <taxon>Coccomyxa</taxon>
        <taxon>Coccomyxa subellipsoidea</taxon>
    </lineage>
</organism>
<dbReference type="Proteomes" id="UP000007264">
    <property type="component" value="Unassembled WGS sequence"/>
</dbReference>
<dbReference type="Pfam" id="PF25097">
    <property type="entry name" value="ARM_Cnot1"/>
    <property type="match status" value="1"/>
</dbReference>
<dbReference type="Pfam" id="PF16415">
    <property type="entry name" value="CNOT1_CAF1_bind"/>
    <property type="match status" value="1"/>
</dbReference>
<keyword evidence="4" id="KW-0804">Transcription</keyword>
<dbReference type="CDD" id="cd20710">
    <property type="entry name" value="NOT1_connector"/>
    <property type="match status" value="1"/>
</dbReference>
<dbReference type="GO" id="GO:0060090">
    <property type="term" value="F:molecular adaptor activity"/>
    <property type="evidence" value="ECO:0007669"/>
    <property type="project" value="TreeGrafter"/>
</dbReference>
<dbReference type="Gene3D" id="1.25.40.800">
    <property type="match status" value="1"/>
</dbReference>
<dbReference type="GO" id="GO:0005634">
    <property type="term" value="C:nucleus"/>
    <property type="evidence" value="ECO:0007669"/>
    <property type="project" value="UniProtKB-SubCell"/>
</dbReference>
<dbReference type="eggNOG" id="KOG1831">
    <property type="taxonomic scope" value="Eukaryota"/>
</dbReference>
<evidence type="ECO:0000259" key="11">
    <source>
        <dbReference type="Pfam" id="PF16418"/>
    </source>
</evidence>